<accession>A0A670K289</accession>
<feature type="compositionally biased region" description="Polar residues" evidence="1">
    <location>
        <begin position="37"/>
        <end position="47"/>
    </location>
</feature>
<protein>
    <submittedName>
        <fullName evidence="2">Uncharacterized protein</fullName>
    </submittedName>
</protein>
<reference evidence="2" key="2">
    <citation type="submission" date="2025-08" db="UniProtKB">
        <authorList>
            <consortium name="Ensembl"/>
        </authorList>
    </citation>
    <scope>IDENTIFICATION</scope>
</reference>
<reference evidence="2" key="3">
    <citation type="submission" date="2025-09" db="UniProtKB">
        <authorList>
            <consortium name="Ensembl"/>
        </authorList>
    </citation>
    <scope>IDENTIFICATION</scope>
</reference>
<keyword evidence="3" id="KW-1185">Reference proteome</keyword>
<dbReference type="Proteomes" id="UP000472272">
    <property type="component" value="Chromosome 14"/>
</dbReference>
<evidence type="ECO:0000313" key="3">
    <source>
        <dbReference type="Proteomes" id="UP000472272"/>
    </source>
</evidence>
<reference evidence="2 3" key="1">
    <citation type="journal article" date="2019" name="Proc. Natl. Acad. Sci. U.S.A.">
        <title>Regulatory changes in pterin and carotenoid genes underlie balanced color polymorphisms in the wall lizard.</title>
        <authorList>
            <person name="Andrade P."/>
            <person name="Pinho C."/>
            <person name="Perez I de Lanuza G."/>
            <person name="Afonso S."/>
            <person name="Brejcha J."/>
            <person name="Rubin C.J."/>
            <person name="Wallerman O."/>
            <person name="Pereira P."/>
            <person name="Sabatino S.J."/>
            <person name="Bellati A."/>
            <person name="Pellitteri-Rosa D."/>
            <person name="Bosakova Z."/>
            <person name="Bunikis I."/>
            <person name="Carretero M.A."/>
            <person name="Feiner N."/>
            <person name="Marsik P."/>
            <person name="Pauperio F."/>
            <person name="Salvi D."/>
            <person name="Soler L."/>
            <person name="While G.M."/>
            <person name="Uller T."/>
            <person name="Font E."/>
            <person name="Andersson L."/>
            <person name="Carneiro M."/>
        </authorList>
    </citation>
    <scope>NUCLEOTIDE SEQUENCE</scope>
</reference>
<dbReference type="OMA" id="IVGMAEP"/>
<dbReference type="Ensembl" id="ENSPMRT00000031599.1">
    <property type="protein sequence ID" value="ENSPMRP00000029794.1"/>
    <property type="gene ID" value="ENSPMRG00000019273.1"/>
</dbReference>
<evidence type="ECO:0000256" key="1">
    <source>
        <dbReference type="SAM" id="MobiDB-lite"/>
    </source>
</evidence>
<evidence type="ECO:0000313" key="2">
    <source>
        <dbReference type="Ensembl" id="ENSPMRP00000029794.1"/>
    </source>
</evidence>
<sequence>MTMDEVRLYEKETQEATNEIVGMAEPTFTLSGVRLPPNTQSAPSTPLSGDAPDFLSVPKDRPRKKSAPEMLSLPVLRERANERPTTCGPPIPFPGFQQLS</sequence>
<name>A0A670K289_PODMU</name>
<proteinExistence type="predicted"/>
<feature type="region of interest" description="Disordered" evidence="1">
    <location>
        <begin position="31"/>
        <end position="100"/>
    </location>
</feature>
<dbReference type="GeneTree" id="ENSGT00940000175870"/>
<dbReference type="AlphaFoldDB" id="A0A670K289"/>
<organism evidence="2 3">
    <name type="scientific">Podarcis muralis</name>
    <name type="common">Wall lizard</name>
    <name type="synonym">Lacerta muralis</name>
    <dbReference type="NCBI Taxonomy" id="64176"/>
    <lineage>
        <taxon>Eukaryota</taxon>
        <taxon>Metazoa</taxon>
        <taxon>Chordata</taxon>
        <taxon>Craniata</taxon>
        <taxon>Vertebrata</taxon>
        <taxon>Euteleostomi</taxon>
        <taxon>Lepidosauria</taxon>
        <taxon>Squamata</taxon>
        <taxon>Bifurcata</taxon>
        <taxon>Unidentata</taxon>
        <taxon>Episquamata</taxon>
        <taxon>Laterata</taxon>
        <taxon>Lacertibaenia</taxon>
        <taxon>Lacertidae</taxon>
        <taxon>Podarcis</taxon>
    </lineage>
</organism>